<sequence>MSYPDSFQGFAVVNDHKNWLNPEKIVYPAKKFGPQDVDVEIEACGVCGSDVHCANGNWGNQKLPLVVGHEVIGKVIRVGEECTTGIKVGDRVGVGAQVRSCLECRRCKEDNEPYCPKFVTTYSQPYPEDGYVSQGGYASHIRLHEHFAIPIPESLEAAYTAPLLCGGGTVYSPLKRYGCGPGKKVGIVGIGGIGHMGILLAKAMGAEVYAISRSHAKEEAAKKLGADHYIATKDEGWELENFDKLDLIVLCASSLTDVDFTKLPKLLTVGGILASISVPAAHEKLNLSPFELMGYKITESALASRKELIEMLNLVAEKNIKPWVEKLPISAESVSEAFQRMESGDVRFRFTFTDFDKQFGEFKAQK</sequence>
<evidence type="ECO:0000256" key="4">
    <source>
        <dbReference type="ARBA" id="ARBA00022833"/>
    </source>
</evidence>
<dbReference type="InterPro" id="IPR047109">
    <property type="entry name" value="CAD-like"/>
</dbReference>
<comment type="subunit">
    <text evidence="2">Homotetramer.</text>
</comment>
<dbReference type="SUPFAM" id="SSF51735">
    <property type="entry name" value="NAD(P)-binding Rossmann-fold domains"/>
    <property type="match status" value="1"/>
</dbReference>
<dbReference type="PANTHER" id="PTHR42683">
    <property type="entry name" value="ALDEHYDE REDUCTASE"/>
    <property type="match status" value="1"/>
</dbReference>
<dbReference type="CDD" id="cd05283">
    <property type="entry name" value="CAD1"/>
    <property type="match status" value="1"/>
</dbReference>
<comment type="similarity">
    <text evidence="6">Belongs to the zinc-containing alcohol dehydrogenase family.</text>
</comment>
<dbReference type="Pfam" id="PF08240">
    <property type="entry name" value="ADH_N"/>
    <property type="match status" value="1"/>
</dbReference>
<evidence type="ECO:0000313" key="8">
    <source>
        <dbReference type="EMBL" id="QGN17914.1"/>
    </source>
</evidence>
<dbReference type="SMART" id="SM00829">
    <property type="entry name" value="PKS_ER"/>
    <property type="match status" value="1"/>
</dbReference>
<dbReference type="InterPro" id="IPR013154">
    <property type="entry name" value="ADH-like_N"/>
</dbReference>
<reference evidence="8 9" key="1">
    <citation type="submission" date="2016-03" db="EMBL/GenBank/DDBJ databases">
        <title>How can Kluyveromyces marxianus grow so fast - potential evolutionary course in Saccharomyces Complex revealed by comparative genomics.</title>
        <authorList>
            <person name="Mo W."/>
            <person name="Lu W."/>
            <person name="Yang X."/>
            <person name="Qi J."/>
            <person name="Lv H."/>
        </authorList>
    </citation>
    <scope>NUCLEOTIDE SEQUENCE [LARGE SCALE GENOMIC DNA]</scope>
    <source>
        <strain evidence="8 9">FIM1</strain>
    </source>
</reference>
<gene>
    <name evidence="8" type="primary">ADH6</name>
    <name evidence="8" type="ORF">FIM1_5123</name>
</gene>
<reference evidence="8 9" key="2">
    <citation type="submission" date="2019-11" db="EMBL/GenBank/DDBJ databases">
        <authorList>
            <person name="Lu H."/>
        </authorList>
    </citation>
    <scope>NUCLEOTIDE SEQUENCE [LARGE SCALE GENOMIC DNA]</scope>
    <source>
        <strain evidence="8 9">FIM1</strain>
    </source>
</reference>
<dbReference type="InterPro" id="IPR011032">
    <property type="entry name" value="GroES-like_sf"/>
</dbReference>
<dbReference type="Gene3D" id="3.40.50.720">
    <property type="entry name" value="NAD(P)-binding Rossmann-like Domain"/>
    <property type="match status" value="1"/>
</dbReference>
<evidence type="ECO:0000256" key="3">
    <source>
        <dbReference type="ARBA" id="ARBA00022723"/>
    </source>
</evidence>
<evidence type="ECO:0000259" key="7">
    <source>
        <dbReference type="SMART" id="SM00829"/>
    </source>
</evidence>
<dbReference type="InterPro" id="IPR002328">
    <property type="entry name" value="ADH_Zn_CS"/>
</dbReference>
<protein>
    <submittedName>
        <fullName evidence="8">NADP-dependent alcohol dehydrogenase 6</fullName>
    </submittedName>
</protein>
<dbReference type="PROSITE" id="PS00059">
    <property type="entry name" value="ADH_ZINC"/>
    <property type="match status" value="1"/>
</dbReference>
<evidence type="ECO:0000256" key="2">
    <source>
        <dbReference type="ARBA" id="ARBA00011881"/>
    </source>
</evidence>
<dbReference type="InterPro" id="IPR020843">
    <property type="entry name" value="ER"/>
</dbReference>
<evidence type="ECO:0000256" key="6">
    <source>
        <dbReference type="RuleBase" id="RU361277"/>
    </source>
</evidence>
<keyword evidence="4 6" id="KW-0862">Zinc</keyword>
<dbReference type="Pfam" id="PF00107">
    <property type="entry name" value="ADH_zinc_N"/>
    <property type="match status" value="1"/>
</dbReference>
<organism evidence="8 9">
    <name type="scientific">Kluyveromyces marxianus</name>
    <name type="common">Yeast</name>
    <name type="synonym">Candida kefyr</name>
    <dbReference type="NCBI Taxonomy" id="4911"/>
    <lineage>
        <taxon>Eukaryota</taxon>
        <taxon>Fungi</taxon>
        <taxon>Dikarya</taxon>
        <taxon>Ascomycota</taxon>
        <taxon>Saccharomycotina</taxon>
        <taxon>Saccharomycetes</taxon>
        <taxon>Saccharomycetales</taxon>
        <taxon>Saccharomycetaceae</taxon>
        <taxon>Kluyveromyces</taxon>
    </lineage>
</organism>
<dbReference type="InterPro" id="IPR036291">
    <property type="entry name" value="NAD(P)-bd_dom_sf"/>
</dbReference>
<dbReference type="SUPFAM" id="SSF50129">
    <property type="entry name" value="GroES-like"/>
    <property type="match status" value="1"/>
</dbReference>
<proteinExistence type="inferred from homology"/>
<evidence type="ECO:0000256" key="1">
    <source>
        <dbReference type="ARBA" id="ARBA00001947"/>
    </source>
</evidence>
<dbReference type="EMBL" id="CP015060">
    <property type="protein sequence ID" value="QGN17914.1"/>
    <property type="molecule type" value="Genomic_DNA"/>
</dbReference>
<keyword evidence="5" id="KW-0560">Oxidoreductase</keyword>
<evidence type="ECO:0000256" key="5">
    <source>
        <dbReference type="ARBA" id="ARBA00023002"/>
    </source>
</evidence>
<dbReference type="InterPro" id="IPR013149">
    <property type="entry name" value="ADH-like_C"/>
</dbReference>
<keyword evidence="9" id="KW-1185">Reference proteome</keyword>
<keyword evidence="3 6" id="KW-0479">Metal-binding</keyword>
<dbReference type="Proteomes" id="UP000422736">
    <property type="component" value="Chromosome 8"/>
</dbReference>
<dbReference type="Gene3D" id="3.90.180.10">
    <property type="entry name" value="Medium-chain alcohol dehydrogenases, catalytic domain"/>
    <property type="match status" value="1"/>
</dbReference>
<name>A0ABX6EZY0_KLUMA</name>
<comment type="cofactor">
    <cofactor evidence="1 6">
        <name>Zn(2+)</name>
        <dbReference type="ChEBI" id="CHEBI:29105"/>
    </cofactor>
</comment>
<evidence type="ECO:0000313" key="9">
    <source>
        <dbReference type="Proteomes" id="UP000422736"/>
    </source>
</evidence>
<feature type="domain" description="Enoyl reductase (ER)" evidence="7">
    <location>
        <begin position="20"/>
        <end position="346"/>
    </location>
</feature>
<accession>A0ABX6EZY0</accession>